<evidence type="ECO:0000313" key="4">
    <source>
        <dbReference type="Proteomes" id="UP000199223"/>
    </source>
</evidence>
<keyword evidence="2" id="KW-0812">Transmembrane</keyword>
<keyword evidence="2" id="KW-0472">Membrane</keyword>
<protein>
    <recommendedName>
        <fullName evidence="5">Lipopolysaccharide assembly protein A domain-containing protein</fullName>
    </recommendedName>
</protein>
<dbReference type="STRING" id="856736.SAMN04488058_101207"/>
<accession>A0A1H6SAQ4</accession>
<gene>
    <name evidence="3" type="ORF">SAMN04488058_101207</name>
</gene>
<feature type="coiled-coil region" evidence="1">
    <location>
        <begin position="122"/>
        <end position="149"/>
    </location>
</feature>
<evidence type="ECO:0008006" key="5">
    <source>
        <dbReference type="Google" id="ProtNLM"/>
    </source>
</evidence>
<evidence type="ECO:0000313" key="3">
    <source>
        <dbReference type="EMBL" id="SEI63896.1"/>
    </source>
</evidence>
<reference evidence="4" key="1">
    <citation type="submission" date="2016-10" db="EMBL/GenBank/DDBJ databases">
        <authorList>
            <person name="Varghese N."/>
            <person name="Submissions S."/>
        </authorList>
    </citation>
    <scope>NUCLEOTIDE SEQUENCE [LARGE SCALE GENOMIC DNA]</scope>
    <source>
        <strain evidence="4">CGMCC 1.10218</strain>
    </source>
</reference>
<dbReference type="EMBL" id="FNZA01000001">
    <property type="protein sequence ID" value="SEI63896.1"/>
    <property type="molecule type" value="Genomic_DNA"/>
</dbReference>
<keyword evidence="2" id="KW-1133">Transmembrane helix</keyword>
<dbReference type="AlphaFoldDB" id="A0A1H6SAQ4"/>
<organism evidence="3 4">
    <name type="scientific">Deinococcus reticulitermitis</name>
    <dbReference type="NCBI Taxonomy" id="856736"/>
    <lineage>
        <taxon>Bacteria</taxon>
        <taxon>Thermotogati</taxon>
        <taxon>Deinococcota</taxon>
        <taxon>Deinococci</taxon>
        <taxon>Deinococcales</taxon>
        <taxon>Deinococcaceae</taxon>
        <taxon>Deinococcus</taxon>
    </lineage>
</organism>
<dbReference type="OrthoDB" id="73873at2"/>
<evidence type="ECO:0000256" key="2">
    <source>
        <dbReference type="SAM" id="Phobius"/>
    </source>
</evidence>
<dbReference type="Proteomes" id="UP000199223">
    <property type="component" value="Unassembled WGS sequence"/>
</dbReference>
<proteinExistence type="predicted"/>
<name>A0A1H6SAQ4_9DEIO</name>
<sequence>MRMGSRFVVLVLFLIVLGVLAALNTDFLTYPHTLYLGFATYRELPLGLLLLTLLLIPTLVFYFWAGITRLRAEADTAKLLRDMEGLRASLDQREGSRFAQLQTHLDERLGALESRALGSGSGDADRAELAALRQRVEALQDDLSLQLAQMDDYLKRRLG</sequence>
<feature type="transmembrane region" description="Helical" evidence="2">
    <location>
        <begin position="45"/>
        <end position="65"/>
    </location>
</feature>
<keyword evidence="1" id="KW-0175">Coiled coil</keyword>
<evidence type="ECO:0000256" key="1">
    <source>
        <dbReference type="SAM" id="Coils"/>
    </source>
</evidence>
<keyword evidence="4" id="KW-1185">Reference proteome</keyword>
<dbReference type="RefSeq" id="WP_092262628.1">
    <property type="nucleotide sequence ID" value="NZ_FNZA01000001.1"/>
</dbReference>